<dbReference type="InterPro" id="IPR003439">
    <property type="entry name" value="ABC_transporter-like_ATP-bd"/>
</dbReference>
<dbReference type="PANTHER" id="PTHR42711">
    <property type="entry name" value="ABC TRANSPORTER ATP-BINDING PROTEIN"/>
    <property type="match status" value="1"/>
</dbReference>
<feature type="domain" description="ABC transporter" evidence="5">
    <location>
        <begin position="5"/>
        <end position="230"/>
    </location>
</feature>
<evidence type="ECO:0000256" key="2">
    <source>
        <dbReference type="ARBA" id="ARBA00022448"/>
    </source>
</evidence>
<dbReference type="RefSeq" id="WP_062279568.1">
    <property type="nucleotide sequence ID" value="NZ_DF968181.1"/>
</dbReference>
<evidence type="ECO:0000313" key="7">
    <source>
        <dbReference type="Proteomes" id="UP000053370"/>
    </source>
</evidence>
<dbReference type="InterPro" id="IPR050763">
    <property type="entry name" value="ABC_transporter_ATP-binding"/>
</dbReference>
<accession>A0A0S7BSE5</accession>
<proteinExistence type="inferred from homology"/>
<keyword evidence="7" id="KW-1185">Reference proteome</keyword>
<evidence type="ECO:0000313" key="6">
    <source>
        <dbReference type="EMBL" id="GAP40353.1"/>
    </source>
</evidence>
<evidence type="ECO:0000256" key="3">
    <source>
        <dbReference type="ARBA" id="ARBA00022741"/>
    </source>
</evidence>
<dbReference type="PROSITE" id="PS00211">
    <property type="entry name" value="ABC_TRANSPORTER_1"/>
    <property type="match status" value="1"/>
</dbReference>
<keyword evidence="2" id="KW-0813">Transport</keyword>
<keyword evidence="3" id="KW-0547">Nucleotide-binding</keyword>
<dbReference type="Gene3D" id="3.40.50.300">
    <property type="entry name" value="P-loop containing nucleotide triphosphate hydrolases"/>
    <property type="match status" value="1"/>
</dbReference>
<evidence type="ECO:0000256" key="1">
    <source>
        <dbReference type="ARBA" id="ARBA00005417"/>
    </source>
</evidence>
<dbReference type="STRING" id="1678840.ATC1_13325"/>
<dbReference type="InterPro" id="IPR027417">
    <property type="entry name" value="P-loop_NTPase"/>
</dbReference>
<dbReference type="OrthoDB" id="9767778at2"/>
<dbReference type="SUPFAM" id="SSF52540">
    <property type="entry name" value="P-loop containing nucleoside triphosphate hydrolases"/>
    <property type="match status" value="1"/>
</dbReference>
<dbReference type="AlphaFoldDB" id="A0A0S7BSE5"/>
<dbReference type="InterPro" id="IPR003593">
    <property type="entry name" value="AAA+_ATPase"/>
</dbReference>
<dbReference type="PROSITE" id="PS50893">
    <property type="entry name" value="ABC_TRANSPORTER_2"/>
    <property type="match status" value="1"/>
</dbReference>
<name>A0A0S7BSE5_9CHLR</name>
<dbReference type="Proteomes" id="UP000053370">
    <property type="component" value="Unassembled WGS sequence"/>
</dbReference>
<dbReference type="GO" id="GO:0005524">
    <property type="term" value="F:ATP binding"/>
    <property type="evidence" value="ECO:0007669"/>
    <property type="project" value="UniProtKB-KW"/>
</dbReference>
<dbReference type="InterPro" id="IPR017871">
    <property type="entry name" value="ABC_transporter-like_CS"/>
</dbReference>
<keyword evidence="4" id="KW-0067">ATP-binding</keyword>
<dbReference type="EMBL" id="DF968181">
    <property type="protein sequence ID" value="GAP40353.1"/>
    <property type="molecule type" value="Genomic_DNA"/>
</dbReference>
<dbReference type="PATRIC" id="fig|1678840.3.peg.1586"/>
<sequence>MDSMIQVDGLYKSYHGVNAVENLSISIHSGEVFGLLGANGAGKTTSIECILGVRKPDQGAISVMGMNPSSDRKKLFEKVGVQFQESSFQEQIKVVELCEETQALYKNPGDYQALLKQFGLAEMKKAAVAELSGGQKQRLFVVLALLPNPEVVFLDELTTGLDSRARRTVWNGLSDLKQKGMTILMTSHYMDEVETLCDRICILKKGKTVFMGTVQEAVTASPFQRFEDAYLWLTDEEGSENESI</sequence>
<dbReference type="GO" id="GO:0016887">
    <property type="term" value="F:ATP hydrolysis activity"/>
    <property type="evidence" value="ECO:0007669"/>
    <property type="project" value="InterPro"/>
</dbReference>
<dbReference type="SMART" id="SM00382">
    <property type="entry name" value="AAA"/>
    <property type="match status" value="1"/>
</dbReference>
<gene>
    <name evidence="6" type="ORF">ATC1_13325</name>
</gene>
<evidence type="ECO:0000256" key="4">
    <source>
        <dbReference type="ARBA" id="ARBA00022840"/>
    </source>
</evidence>
<protein>
    <submittedName>
        <fullName evidence="6">ABC-type multidrug transport system, ATPase component</fullName>
    </submittedName>
</protein>
<organism evidence="6">
    <name type="scientific">Flexilinea flocculi</name>
    <dbReference type="NCBI Taxonomy" id="1678840"/>
    <lineage>
        <taxon>Bacteria</taxon>
        <taxon>Bacillati</taxon>
        <taxon>Chloroflexota</taxon>
        <taxon>Anaerolineae</taxon>
        <taxon>Anaerolineales</taxon>
        <taxon>Anaerolineaceae</taxon>
        <taxon>Flexilinea</taxon>
    </lineage>
</organism>
<reference evidence="6" key="1">
    <citation type="journal article" date="2015" name="Genome Announc.">
        <title>Draft Genome Sequence of Anaerolineae Strain TC1, a Novel Isolate from a Methanogenic Wastewater Treatment System.</title>
        <authorList>
            <person name="Matsuura N."/>
            <person name="Tourlousse D.M."/>
            <person name="Sun L."/>
            <person name="Toyonaga M."/>
            <person name="Kuroda K."/>
            <person name="Ohashi A."/>
            <person name="Cruz R."/>
            <person name="Yamaguchi T."/>
            <person name="Sekiguchi Y."/>
        </authorList>
    </citation>
    <scope>NUCLEOTIDE SEQUENCE [LARGE SCALE GENOMIC DNA]</scope>
    <source>
        <strain evidence="6">TC1</strain>
    </source>
</reference>
<comment type="similarity">
    <text evidence="1">Belongs to the ABC transporter superfamily.</text>
</comment>
<dbReference type="CDD" id="cd03230">
    <property type="entry name" value="ABC_DR_subfamily_A"/>
    <property type="match status" value="1"/>
</dbReference>
<evidence type="ECO:0000259" key="5">
    <source>
        <dbReference type="PROSITE" id="PS50893"/>
    </source>
</evidence>
<dbReference type="PANTHER" id="PTHR42711:SF5">
    <property type="entry name" value="ABC TRANSPORTER ATP-BINDING PROTEIN NATA"/>
    <property type="match status" value="1"/>
</dbReference>
<dbReference type="Pfam" id="PF00005">
    <property type="entry name" value="ABC_tran"/>
    <property type="match status" value="1"/>
</dbReference>